<feature type="compositionally biased region" description="Basic and acidic residues" evidence="1">
    <location>
        <begin position="100"/>
        <end position="109"/>
    </location>
</feature>
<gene>
    <name evidence="2" type="ORF">MDA_GLEAN10020950</name>
</gene>
<organism evidence="2 3">
    <name type="scientific">Myotis davidii</name>
    <name type="common">David's myotis</name>
    <dbReference type="NCBI Taxonomy" id="225400"/>
    <lineage>
        <taxon>Eukaryota</taxon>
        <taxon>Metazoa</taxon>
        <taxon>Chordata</taxon>
        <taxon>Craniata</taxon>
        <taxon>Vertebrata</taxon>
        <taxon>Euteleostomi</taxon>
        <taxon>Mammalia</taxon>
        <taxon>Eutheria</taxon>
        <taxon>Laurasiatheria</taxon>
        <taxon>Chiroptera</taxon>
        <taxon>Yangochiroptera</taxon>
        <taxon>Vespertilionidae</taxon>
        <taxon>Myotis</taxon>
    </lineage>
</organism>
<protein>
    <submittedName>
        <fullName evidence="2">Uncharacterized protein</fullName>
    </submittedName>
</protein>
<evidence type="ECO:0000313" key="2">
    <source>
        <dbReference type="EMBL" id="ELK33198.1"/>
    </source>
</evidence>
<keyword evidence="3" id="KW-1185">Reference proteome</keyword>
<dbReference type="EMBL" id="KB104502">
    <property type="protein sequence ID" value="ELK33198.1"/>
    <property type="molecule type" value="Genomic_DNA"/>
</dbReference>
<feature type="region of interest" description="Disordered" evidence="1">
    <location>
        <begin position="64"/>
        <end position="117"/>
    </location>
</feature>
<reference evidence="3" key="1">
    <citation type="journal article" date="2013" name="Science">
        <title>Comparative analysis of bat genomes provides insight into the evolution of flight and immunity.</title>
        <authorList>
            <person name="Zhang G."/>
            <person name="Cowled C."/>
            <person name="Shi Z."/>
            <person name="Huang Z."/>
            <person name="Bishop-Lilly K.A."/>
            <person name="Fang X."/>
            <person name="Wynne J.W."/>
            <person name="Xiong Z."/>
            <person name="Baker M.L."/>
            <person name="Zhao W."/>
            <person name="Tachedjian M."/>
            <person name="Zhu Y."/>
            <person name="Zhou P."/>
            <person name="Jiang X."/>
            <person name="Ng J."/>
            <person name="Yang L."/>
            <person name="Wu L."/>
            <person name="Xiao J."/>
            <person name="Feng Y."/>
            <person name="Chen Y."/>
            <person name="Sun X."/>
            <person name="Zhang Y."/>
            <person name="Marsh G.A."/>
            <person name="Crameri G."/>
            <person name="Broder C.C."/>
            <person name="Frey K.G."/>
            <person name="Wang L.F."/>
            <person name="Wang J."/>
        </authorList>
    </citation>
    <scope>NUCLEOTIDE SEQUENCE [LARGE SCALE GENOMIC DNA]</scope>
</reference>
<dbReference type="Proteomes" id="UP000010556">
    <property type="component" value="Unassembled WGS sequence"/>
</dbReference>
<evidence type="ECO:0000313" key="3">
    <source>
        <dbReference type="Proteomes" id="UP000010556"/>
    </source>
</evidence>
<name>L5M664_MYODS</name>
<proteinExistence type="predicted"/>
<evidence type="ECO:0000256" key="1">
    <source>
        <dbReference type="SAM" id="MobiDB-lite"/>
    </source>
</evidence>
<dbReference type="AlphaFoldDB" id="L5M664"/>
<accession>L5M664</accession>
<feature type="region of interest" description="Disordered" evidence="1">
    <location>
        <begin position="1"/>
        <end position="22"/>
    </location>
</feature>
<sequence>MQQRTKRQTVKEEPKPGQAPHRLASAAMELGEAPAAAAVLTRPNPKLAGLLCQPRFPTRYRRQVFQGNRSNRRQGSRVRPADSNAAPTSNNPAEVPATPERFRNKEPSQRTRAARHQQQLTRCCTRGAPNSRPFPDHLLFGLAHLSSLSSPQSCEVTHYYYSHGQSWTIGPKAPGLIGWRHEDWKTPPYTPQRSKISAP</sequence>